<keyword evidence="1" id="KW-0472">Membrane</keyword>
<reference evidence="4" key="1">
    <citation type="submission" date="2014-09" db="EMBL/GenBank/DDBJ databases">
        <title>Sequence of the Streptomyces nodosus genome.</title>
        <authorList>
            <person name="Sweeney P."/>
            <person name="Stephens N."/>
            <person name="Murphy C."/>
            <person name="Caffrey P."/>
        </authorList>
    </citation>
    <scope>NUCLEOTIDE SEQUENCE [LARGE SCALE GENOMIC DNA]</scope>
    <source>
        <strain evidence="4">ATCC 14899</strain>
    </source>
</reference>
<dbReference type="PANTHER" id="PTHR42305:SF1">
    <property type="entry name" value="MEMBRANE PROTEIN RV1733C-RELATED"/>
    <property type="match status" value="1"/>
</dbReference>
<keyword evidence="1" id="KW-0812">Transmembrane</keyword>
<keyword evidence="1" id="KW-1133">Transmembrane helix</keyword>
<evidence type="ECO:0000256" key="1">
    <source>
        <dbReference type="SAM" id="Phobius"/>
    </source>
</evidence>
<reference evidence="2 4" key="2">
    <citation type="journal article" date="2016" name="Appl. Microbiol. Biotechnol.">
        <title>Exploiting the genome sequence of Streptomyces nodosus for enhanced antibiotic production.</title>
        <authorList>
            <person name="Sweeney P."/>
            <person name="Murphy C.D."/>
            <person name="Caffrey P."/>
        </authorList>
    </citation>
    <scope>NUCLEOTIDE SEQUENCE [LARGE SCALE GENOMIC DNA]</scope>
    <source>
        <strain evidence="2 4">ATCC 14899</strain>
    </source>
</reference>
<protein>
    <submittedName>
        <fullName evidence="2">Membrane protein</fullName>
    </submittedName>
</protein>
<dbReference type="AlphaFoldDB" id="A0A0B5DTH4"/>
<dbReference type="STRING" id="40318.SNOD_31265"/>
<dbReference type="HOGENOM" id="CLU_084215_2_0_11"/>
<evidence type="ECO:0000313" key="3">
    <source>
        <dbReference type="EMBL" id="QEV42474.1"/>
    </source>
</evidence>
<sequence>MRAISGLWRWRHNPLCRRTDLSEAWVALVSLVMVLVVAPLMGIVIGAVAEHMLQQTVRDQQFARHQIAATVVKKLNRVPLDPDPRSATPRDAHSRVLARWTAPDGTTQQATVLSALRSPQPGDRFTLWTDDHGRITTAPLDGSTATAHAVLTGIGTAALTAALVEGGRRLIVRRMLRARYARWDQAWDKAGPDWGRTGTGS</sequence>
<dbReference type="PANTHER" id="PTHR42305">
    <property type="entry name" value="MEMBRANE PROTEIN RV1733C-RELATED"/>
    <property type="match status" value="1"/>
</dbReference>
<name>A0A0B5DTH4_9ACTN</name>
<dbReference type="KEGG" id="snq:CP978_31570"/>
<dbReference type="RefSeq" id="WP_043446619.1">
    <property type="nucleotide sequence ID" value="NZ_CP009313.1"/>
</dbReference>
<evidence type="ECO:0000313" key="2">
    <source>
        <dbReference type="EMBL" id="AJE43976.1"/>
    </source>
</evidence>
<dbReference type="OrthoDB" id="4325432at2"/>
<reference evidence="3 5" key="3">
    <citation type="submission" date="2017-09" db="EMBL/GenBank/DDBJ databases">
        <title>Streptomyces genome completion.</title>
        <authorList>
            <person name="Lee N."/>
            <person name="Cho B.-K."/>
        </authorList>
    </citation>
    <scope>NUCLEOTIDE SEQUENCE [LARGE SCALE GENOMIC DNA]</scope>
    <source>
        <strain evidence="3 5">ATCC 14899</strain>
    </source>
</reference>
<gene>
    <name evidence="3" type="ORF">CP978_31570</name>
    <name evidence="2" type="ORF">SNOD_31265</name>
</gene>
<dbReference type="EMBL" id="CP023747">
    <property type="protein sequence ID" value="QEV42474.1"/>
    <property type="molecule type" value="Genomic_DNA"/>
</dbReference>
<dbReference type="Proteomes" id="UP000031526">
    <property type="component" value="Chromosome"/>
</dbReference>
<keyword evidence="4" id="KW-1185">Reference proteome</keyword>
<dbReference type="Proteomes" id="UP000325763">
    <property type="component" value="Chromosome"/>
</dbReference>
<dbReference type="InterPro" id="IPR039708">
    <property type="entry name" value="MT1774/Rv1733c-like"/>
</dbReference>
<evidence type="ECO:0000313" key="5">
    <source>
        <dbReference type="Proteomes" id="UP000325763"/>
    </source>
</evidence>
<proteinExistence type="predicted"/>
<accession>A0A0B5DTH4</accession>
<feature type="transmembrane region" description="Helical" evidence="1">
    <location>
        <begin position="24"/>
        <end position="49"/>
    </location>
</feature>
<dbReference type="EMBL" id="CP009313">
    <property type="protein sequence ID" value="AJE43976.1"/>
    <property type="molecule type" value="Genomic_DNA"/>
</dbReference>
<organism evidence="2 4">
    <name type="scientific">Streptomyces nodosus</name>
    <dbReference type="NCBI Taxonomy" id="40318"/>
    <lineage>
        <taxon>Bacteria</taxon>
        <taxon>Bacillati</taxon>
        <taxon>Actinomycetota</taxon>
        <taxon>Actinomycetes</taxon>
        <taxon>Kitasatosporales</taxon>
        <taxon>Streptomycetaceae</taxon>
        <taxon>Streptomyces</taxon>
    </lineage>
</organism>
<evidence type="ECO:0000313" key="4">
    <source>
        <dbReference type="Proteomes" id="UP000031526"/>
    </source>
</evidence>